<keyword evidence="3" id="KW-1185">Reference proteome</keyword>
<dbReference type="Proteomes" id="UP001249851">
    <property type="component" value="Unassembled WGS sequence"/>
</dbReference>
<protein>
    <submittedName>
        <fullName evidence="2">Uncharacterized protein</fullName>
    </submittedName>
</protein>
<evidence type="ECO:0000313" key="3">
    <source>
        <dbReference type="Proteomes" id="UP001249851"/>
    </source>
</evidence>
<proteinExistence type="predicted"/>
<name>A0AAD9QGU2_ACRCE</name>
<evidence type="ECO:0000256" key="1">
    <source>
        <dbReference type="SAM" id="MobiDB-lite"/>
    </source>
</evidence>
<reference evidence="2" key="1">
    <citation type="journal article" date="2023" name="G3 (Bethesda)">
        <title>Whole genome assembly and annotation of the endangered Caribbean coral Acropora cervicornis.</title>
        <authorList>
            <person name="Selwyn J.D."/>
            <person name="Vollmer S.V."/>
        </authorList>
    </citation>
    <scope>NUCLEOTIDE SEQUENCE</scope>
    <source>
        <strain evidence="2">K2</strain>
    </source>
</reference>
<dbReference type="EMBL" id="JARQWQ010000035">
    <property type="protein sequence ID" value="KAK2560691.1"/>
    <property type="molecule type" value="Genomic_DNA"/>
</dbReference>
<comment type="caution">
    <text evidence="2">The sequence shown here is derived from an EMBL/GenBank/DDBJ whole genome shotgun (WGS) entry which is preliminary data.</text>
</comment>
<sequence>MAGKEVAGVKVEEATVTSPQFKFKTPDVIGLPSFPSGQSNHVSSDLLVPRAQAQSPKRNKLLWGRE</sequence>
<evidence type="ECO:0000313" key="2">
    <source>
        <dbReference type="EMBL" id="KAK2560691.1"/>
    </source>
</evidence>
<reference evidence="2" key="2">
    <citation type="journal article" date="2023" name="Science">
        <title>Genomic signatures of disease resistance in endangered staghorn corals.</title>
        <authorList>
            <person name="Vollmer S.V."/>
            <person name="Selwyn J.D."/>
            <person name="Despard B.A."/>
            <person name="Roesel C.L."/>
        </authorList>
    </citation>
    <scope>NUCLEOTIDE SEQUENCE</scope>
    <source>
        <strain evidence="2">K2</strain>
    </source>
</reference>
<dbReference type="AlphaFoldDB" id="A0AAD9QGU2"/>
<feature type="region of interest" description="Disordered" evidence="1">
    <location>
        <begin position="34"/>
        <end position="66"/>
    </location>
</feature>
<gene>
    <name evidence="2" type="ORF">P5673_016454</name>
</gene>
<accession>A0AAD9QGU2</accession>
<organism evidence="2 3">
    <name type="scientific">Acropora cervicornis</name>
    <name type="common">Staghorn coral</name>
    <dbReference type="NCBI Taxonomy" id="6130"/>
    <lineage>
        <taxon>Eukaryota</taxon>
        <taxon>Metazoa</taxon>
        <taxon>Cnidaria</taxon>
        <taxon>Anthozoa</taxon>
        <taxon>Hexacorallia</taxon>
        <taxon>Scleractinia</taxon>
        <taxon>Astrocoeniina</taxon>
        <taxon>Acroporidae</taxon>
        <taxon>Acropora</taxon>
    </lineage>
</organism>